<sequence>MVLMAVIYVWGLNILIRTALSDEFAHASGRHYDNDQGRFATPHSDALDANENKKLVEAIERILG</sequence>
<proteinExistence type="predicted"/>
<comment type="caution">
    <text evidence="1">The sequence shown here is derived from an EMBL/GenBank/DDBJ whole genome shotgun (WGS) entry which is preliminary data.</text>
</comment>
<evidence type="ECO:0000313" key="1">
    <source>
        <dbReference type="EMBL" id="GHB35152.1"/>
    </source>
</evidence>
<organism evidence="1 2">
    <name type="scientific">Pseudovibrio japonicus</name>
    <dbReference type="NCBI Taxonomy" id="366534"/>
    <lineage>
        <taxon>Bacteria</taxon>
        <taxon>Pseudomonadati</taxon>
        <taxon>Pseudomonadota</taxon>
        <taxon>Alphaproteobacteria</taxon>
        <taxon>Hyphomicrobiales</taxon>
        <taxon>Stappiaceae</taxon>
        <taxon>Pseudovibrio</taxon>
    </lineage>
</organism>
<dbReference type="Proteomes" id="UP000637980">
    <property type="component" value="Unassembled WGS sequence"/>
</dbReference>
<accession>A0ABQ3EHR3</accession>
<evidence type="ECO:0000313" key="2">
    <source>
        <dbReference type="Proteomes" id="UP000637980"/>
    </source>
</evidence>
<gene>
    <name evidence="1" type="ORF">GCM10007094_25810</name>
</gene>
<name>A0ABQ3EHR3_9HYPH</name>
<keyword evidence="2" id="KW-1185">Reference proteome</keyword>
<reference evidence="2" key="1">
    <citation type="journal article" date="2019" name="Int. J. Syst. Evol. Microbiol.">
        <title>The Global Catalogue of Microorganisms (GCM) 10K type strain sequencing project: providing services to taxonomists for standard genome sequencing and annotation.</title>
        <authorList>
            <consortium name="The Broad Institute Genomics Platform"/>
            <consortium name="The Broad Institute Genome Sequencing Center for Infectious Disease"/>
            <person name="Wu L."/>
            <person name="Ma J."/>
        </authorList>
    </citation>
    <scope>NUCLEOTIDE SEQUENCE [LARGE SCALE GENOMIC DNA]</scope>
    <source>
        <strain evidence="2">KCTC 12861</strain>
    </source>
</reference>
<dbReference type="EMBL" id="BMXE01000004">
    <property type="protein sequence ID" value="GHB35152.1"/>
    <property type="molecule type" value="Genomic_DNA"/>
</dbReference>
<protein>
    <submittedName>
        <fullName evidence="1">Uncharacterized protein</fullName>
    </submittedName>
</protein>